<gene>
    <name evidence="2" type="ORF">PAHAL_4G339300</name>
</gene>
<protein>
    <submittedName>
        <fullName evidence="2">Uncharacterized protein</fullName>
    </submittedName>
</protein>
<evidence type="ECO:0000256" key="1">
    <source>
        <dbReference type="SAM" id="MobiDB-lite"/>
    </source>
</evidence>
<dbReference type="Gramene" id="PVH48483">
    <property type="protein sequence ID" value="PVH48483"/>
    <property type="gene ID" value="PAHAL_4G339300"/>
</dbReference>
<dbReference type="AlphaFoldDB" id="A0A2T8JEY2"/>
<reference evidence="2" key="1">
    <citation type="submission" date="2018-04" db="EMBL/GenBank/DDBJ databases">
        <title>WGS assembly of Panicum hallii.</title>
        <authorList>
            <person name="Lovell J."/>
            <person name="Jenkins J."/>
            <person name="Lowry D."/>
            <person name="Mamidi S."/>
            <person name="Sreedasyam A."/>
            <person name="Weng X."/>
            <person name="Barry K."/>
            <person name="Bonette J."/>
            <person name="Campitelli B."/>
            <person name="Daum C."/>
            <person name="Gordon S."/>
            <person name="Gould B."/>
            <person name="Lipzen A."/>
            <person name="Macqueen A."/>
            <person name="Palacio-Mejia J."/>
            <person name="Plott C."/>
            <person name="Shakirov E."/>
            <person name="Shu S."/>
            <person name="Yoshinaga Y."/>
            <person name="Zane M."/>
            <person name="Rokhsar D."/>
            <person name="Grimwood J."/>
            <person name="Schmutz J."/>
            <person name="Juenger T."/>
        </authorList>
    </citation>
    <scope>NUCLEOTIDE SEQUENCE [LARGE SCALE GENOMIC DNA]</scope>
    <source>
        <strain evidence="2">FIL2</strain>
    </source>
</reference>
<dbReference type="EMBL" id="CM008049">
    <property type="protein sequence ID" value="PVH48483.1"/>
    <property type="molecule type" value="Genomic_DNA"/>
</dbReference>
<organism evidence="2">
    <name type="scientific">Panicum hallii</name>
    <dbReference type="NCBI Taxonomy" id="206008"/>
    <lineage>
        <taxon>Eukaryota</taxon>
        <taxon>Viridiplantae</taxon>
        <taxon>Streptophyta</taxon>
        <taxon>Embryophyta</taxon>
        <taxon>Tracheophyta</taxon>
        <taxon>Spermatophyta</taxon>
        <taxon>Magnoliopsida</taxon>
        <taxon>Liliopsida</taxon>
        <taxon>Poales</taxon>
        <taxon>Poaceae</taxon>
        <taxon>PACMAD clade</taxon>
        <taxon>Panicoideae</taxon>
        <taxon>Panicodae</taxon>
        <taxon>Paniceae</taxon>
        <taxon>Panicinae</taxon>
        <taxon>Panicum</taxon>
        <taxon>Panicum sect. Panicum</taxon>
    </lineage>
</organism>
<name>A0A2T8JEY2_9POAL</name>
<feature type="region of interest" description="Disordered" evidence="1">
    <location>
        <begin position="64"/>
        <end position="124"/>
    </location>
</feature>
<sequence length="124" mass="13833">MNSLTKNLNHRVLTQSQKICGERTMKWSMLVQMMSRKSPPKPKRVSNKKKEVVTAEPFRQLLMLEAPPPPSPSFNSPGALTRGQKRALMEEGSPAPTNSSGHQNIAVHKDKKCKRGNQKKDGSN</sequence>
<evidence type="ECO:0000313" key="2">
    <source>
        <dbReference type="EMBL" id="PVH48483.1"/>
    </source>
</evidence>
<dbReference type="Proteomes" id="UP000243499">
    <property type="component" value="Chromosome 4"/>
</dbReference>
<accession>A0A2T8JEY2</accession>
<proteinExistence type="predicted"/>